<dbReference type="Gene3D" id="3.60.10.10">
    <property type="entry name" value="Endonuclease/exonuclease/phosphatase"/>
    <property type="match status" value="1"/>
</dbReference>
<feature type="region of interest" description="Disordered" evidence="1">
    <location>
        <begin position="154"/>
        <end position="192"/>
    </location>
</feature>
<dbReference type="Pfam" id="PF03372">
    <property type="entry name" value="Exo_endo_phos"/>
    <property type="match status" value="1"/>
</dbReference>
<gene>
    <name evidence="3" type="ORF">KUTeg_003711</name>
</gene>
<sequence>MDEAKVNKPVAKREVVSINNAVAVDTSAYSIVSYQMNNMSCKKCLKERAKDVSGSVALETSDFELPKGEELEQLARYTTGCPLIRYDCPPSECPQCQAELYSTQYYYGMYQDDFYKYSSHYEDGQSVTMETQSTKDKDCEMSSMSVDSVDIVTAESSDSKNTKNTPSEFQNNNTLSTAENNAQNNPERNPNIVCCSQSKTTSSTQTQRQLLDIDITTRRSSGGKFSRDTLCSDSVYIDLTDTDVTYTVYYDHDMSQSDKENSNYAITTDSYPTTSFSSSSSMSSSSSSLNQALSFTTTCYMPVPYWYWPYMYSPMHSLSFPSNYHPDSIPKKLMIPPEELRAFNTSQPPARQWMWLATPERNRPTAIYTVMCYNVLCDKYCTRQIYGYCPSWALNWEYRKKGIIEEIKHFAADIISLQEVETDQFYNFFKPELKAEGYDGIFSPKSRARTMTESDRKHVDGCAIFFRTSKFSLVKEHLIEFNQLAMANAEGSDDMLNRVMTKDNIGLAALLETKEGVYENGSPPEGQIKQPILVATAHIHWDPEFSDVKLIQTMMLMWELKQIISDCTQSFRPGSNISTQQDVNTIPLILCGDLNSLPDSDRYDFKGIIDYIFYSKDHMNLLGLLGPLEEEWFRQNKVVGCPHPHVASDHFSLLVEFEIPTQTLNGRSNNSSNHLKHR</sequence>
<feature type="compositionally biased region" description="Low complexity" evidence="1">
    <location>
        <begin position="178"/>
        <end position="192"/>
    </location>
</feature>
<organism evidence="3 4">
    <name type="scientific">Tegillarca granosa</name>
    <name type="common">Malaysian cockle</name>
    <name type="synonym">Anadara granosa</name>
    <dbReference type="NCBI Taxonomy" id="220873"/>
    <lineage>
        <taxon>Eukaryota</taxon>
        <taxon>Metazoa</taxon>
        <taxon>Spiralia</taxon>
        <taxon>Lophotrochozoa</taxon>
        <taxon>Mollusca</taxon>
        <taxon>Bivalvia</taxon>
        <taxon>Autobranchia</taxon>
        <taxon>Pteriomorphia</taxon>
        <taxon>Arcoida</taxon>
        <taxon>Arcoidea</taxon>
        <taxon>Arcidae</taxon>
        <taxon>Tegillarca</taxon>
    </lineage>
</organism>
<dbReference type="CDD" id="cd09097">
    <property type="entry name" value="Deadenylase_CCR4"/>
    <property type="match status" value="1"/>
</dbReference>
<dbReference type="InterPro" id="IPR005135">
    <property type="entry name" value="Endo/exonuclease/phosphatase"/>
</dbReference>
<feature type="domain" description="Endonuclease/exonuclease/phosphatase" evidence="2">
    <location>
        <begin position="372"/>
        <end position="650"/>
    </location>
</feature>
<dbReference type="InterPro" id="IPR050410">
    <property type="entry name" value="CCR4/nocturin_mRNA_transcr"/>
</dbReference>
<keyword evidence="4" id="KW-1185">Reference proteome</keyword>
<dbReference type="EMBL" id="JARBDR010000214">
    <property type="protein sequence ID" value="KAJ8318620.1"/>
    <property type="molecule type" value="Genomic_DNA"/>
</dbReference>
<feature type="compositionally biased region" description="Polar residues" evidence="1">
    <location>
        <begin position="162"/>
        <end position="177"/>
    </location>
</feature>
<dbReference type="InterPro" id="IPR036691">
    <property type="entry name" value="Endo/exonu/phosph_ase_sf"/>
</dbReference>
<comment type="caution">
    <text evidence="3">The sequence shown here is derived from an EMBL/GenBank/DDBJ whole genome shotgun (WGS) entry which is preliminary data.</text>
</comment>
<proteinExistence type="predicted"/>
<evidence type="ECO:0000313" key="4">
    <source>
        <dbReference type="Proteomes" id="UP001217089"/>
    </source>
</evidence>
<dbReference type="PANTHER" id="PTHR12121:SF100">
    <property type="entry name" value="POLY(A)-SPECIFIC RIBONUCLEASE"/>
    <property type="match status" value="1"/>
</dbReference>
<protein>
    <recommendedName>
        <fullName evidence="2">Endonuclease/exonuclease/phosphatase domain-containing protein</fullName>
    </recommendedName>
</protein>
<dbReference type="PANTHER" id="PTHR12121">
    <property type="entry name" value="CARBON CATABOLITE REPRESSOR PROTEIN 4"/>
    <property type="match status" value="1"/>
</dbReference>
<evidence type="ECO:0000313" key="3">
    <source>
        <dbReference type="EMBL" id="KAJ8318620.1"/>
    </source>
</evidence>
<evidence type="ECO:0000256" key="1">
    <source>
        <dbReference type="SAM" id="MobiDB-lite"/>
    </source>
</evidence>
<reference evidence="3 4" key="1">
    <citation type="submission" date="2022-12" db="EMBL/GenBank/DDBJ databases">
        <title>Chromosome-level genome of Tegillarca granosa.</title>
        <authorList>
            <person name="Kim J."/>
        </authorList>
    </citation>
    <scope>NUCLEOTIDE SEQUENCE [LARGE SCALE GENOMIC DNA]</scope>
    <source>
        <strain evidence="3">Teg-2019</strain>
        <tissue evidence="3">Adductor muscle</tissue>
    </source>
</reference>
<name>A0ABQ9FMX4_TEGGR</name>
<dbReference type="SUPFAM" id="SSF56219">
    <property type="entry name" value="DNase I-like"/>
    <property type="match status" value="1"/>
</dbReference>
<accession>A0ABQ9FMX4</accession>
<evidence type="ECO:0000259" key="2">
    <source>
        <dbReference type="Pfam" id="PF03372"/>
    </source>
</evidence>
<dbReference type="Proteomes" id="UP001217089">
    <property type="component" value="Unassembled WGS sequence"/>
</dbReference>